<reference evidence="2" key="2">
    <citation type="journal article" date="2023" name="Science">
        <title>Genomic signatures of disease resistance in endangered staghorn corals.</title>
        <authorList>
            <person name="Vollmer S.V."/>
            <person name="Selwyn J.D."/>
            <person name="Despard B.A."/>
            <person name="Roesel C.L."/>
        </authorList>
    </citation>
    <scope>NUCLEOTIDE SEQUENCE</scope>
    <source>
        <strain evidence="2">K2</strain>
    </source>
</reference>
<organism evidence="2 3">
    <name type="scientific">Acropora cervicornis</name>
    <name type="common">Staghorn coral</name>
    <dbReference type="NCBI Taxonomy" id="6130"/>
    <lineage>
        <taxon>Eukaryota</taxon>
        <taxon>Metazoa</taxon>
        <taxon>Cnidaria</taxon>
        <taxon>Anthozoa</taxon>
        <taxon>Hexacorallia</taxon>
        <taxon>Scleractinia</taxon>
        <taxon>Astrocoeniina</taxon>
        <taxon>Acroporidae</taxon>
        <taxon>Acropora</taxon>
    </lineage>
</organism>
<feature type="domain" description="DUF5641" evidence="1">
    <location>
        <begin position="71"/>
        <end position="101"/>
    </location>
</feature>
<sequence length="101" mass="11829">MGTPGPVSEESAEHCSSKAALESLLNSRPLTHISSDPQDREELTPNHFLTDQASNNLLMDVVTDRDMSSRKRWKHAQVMTNYFWKRWLRKYVPSLTERRKW</sequence>
<dbReference type="Pfam" id="PF18701">
    <property type="entry name" value="DUF5641"/>
    <property type="match status" value="1"/>
</dbReference>
<reference evidence="2" key="1">
    <citation type="journal article" date="2023" name="G3 (Bethesda)">
        <title>Whole genome assembly and annotation of the endangered Caribbean coral Acropora cervicornis.</title>
        <authorList>
            <person name="Selwyn J.D."/>
            <person name="Vollmer S.V."/>
        </authorList>
    </citation>
    <scope>NUCLEOTIDE SEQUENCE</scope>
    <source>
        <strain evidence="2">K2</strain>
    </source>
</reference>
<proteinExistence type="predicted"/>
<accession>A0AAD9V5I6</accession>
<evidence type="ECO:0000313" key="3">
    <source>
        <dbReference type="Proteomes" id="UP001249851"/>
    </source>
</evidence>
<name>A0AAD9V5I6_ACRCE</name>
<comment type="caution">
    <text evidence="2">The sequence shown here is derived from an EMBL/GenBank/DDBJ whole genome shotgun (WGS) entry which is preliminary data.</text>
</comment>
<gene>
    <name evidence="2" type="ORF">P5673_015250</name>
</gene>
<dbReference type="InterPro" id="IPR040676">
    <property type="entry name" value="DUF5641"/>
</dbReference>
<dbReference type="AlphaFoldDB" id="A0AAD9V5I6"/>
<dbReference type="Proteomes" id="UP001249851">
    <property type="component" value="Unassembled WGS sequence"/>
</dbReference>
<keyword evidence="3" id="KW-1185">Reference proteome</keyword>
<evidence type="ECO:0000313" key="2">
    <source>
        <dbReference type="EMBL" id="KAK2561857.1"/>
    </source>
</evidence>
<protein>
    <recommendedName>
        <fullName evidence="1">DUF5641 domain-containing protein</fullName>
    </recommendedName>
</protein>
<dbReference type="PANTHER" id="PTHR47331">
    <property type="entry name" value="PHD-TYPE DOMAIN-CONTAINING PROTEIN"/>
    <property type="match status" value="1"/>
</dbReference>
<dbReference type="PANTHER" id="PTHR47331:SF1">
    <property type="entry name" value="GAG-LIKE PROTEIN"/>
    <property type="match status" value="1"/>
</dbReference>
<dbReference type="EMBL" id="JARQWQ010000031">
    <property type="protein sequence ID" value="KAK2561857.1"/>
    <property type="molecule type" value="Genomic_DNA"/>
</dbReference>
<evidence type="ECO:0000259" key="1">
    <source>
        <dbReference type="Pfam" id="PF18701"/>
    </source>
</evidence>